<name>A0A814HFU4_9BILA</name>
<accession>A0A814HFU4</accession>
<sequence length="150" mass="17529">MENENEEKKIFNKLVDLGLIFAVQKCTKENCRKKAQNMNLTTRKRSKDSKNCLLTWRCNSCSSYKTIYEDSFFSLFRKPLKIVLAIIKCWAAQITIAKTVDQIKLHFEHEVHRNTVALLFFRLRQLCTVDIDKRNLKLGGKSKIVEIDDA</sequence>
<organism evidence="1 2">
    <name type="scientific">Brachionus calyciflorus</name>
    <dbReference type="NCBI Taxonomy" id="104777"/>
    <lineage>
        <taxon>Eukaryota</taxon>
        <taxon>Metazoa</taxon>
        <taxon>Spiralia</taxon>
        <taxon>Gnathifera</taxon>
        <taxon>Rotifera</taxon>
        <taxon>Eurotatoria</taxon>
        <taxon>Monogononta</taxon>
        <taxon>Pseudotrocha</taxon>
        <taxon>Ploima</taxon>
        <taxon>Brachionidae</taxon>
        <taxon>Brachionus</taxon>
    </lineage>
</organism>
<gene>
    <name evidence="1" type="ORF">OXX778_LOCUS16857</name>
</gene>
<protein>
    <submittedName>
        <fullName evidence="1">Uncharacterized protein</fullName>
    </submittedName>
</protein>
<reference evidence="1" key="1">
    <citation type="submission" date="2021-02" db="EMBL/GenBank/DDBJ databases">
        <authorList>
            <person name="Nowell W R."/>
        </authorList>
    </citation>
    <scope>NUCLEOTIDE SEQUENCE</scope>
    <source>
        <strain evidence="1">Ploen Becks lab</strain>
    </source>
</reference>
<evidence type="ECO:0000313" key="2">
    <source>
        <dbReference type="Proteomes" id="UP000663879"/>
    </source>
</evidence>
<dbReference type="EMBL" id="CAJNOC010004121">
    <property type="protein sequence ID" value="CAF1010282.1"/>
    <property type="molecule type" value="Genomic_DNA"/>
</dbReference>
<dbReference type="Proteomes" id="UP000663879">
    <property type="component" value="Unassembled WGS sequence"/>
</dbReference>
<keyword evidence="2" id="KW-1185">Reference proteome</keyword>
<dbReference type="AlphaFoldDB" id="A0A814HFU4"/>
<evidence type="ECO:0000313" key="1">
    <source>
        <dbReference type="EMBL" id="CAF1010282.1"/>
    </source>
</evidence>
<comment type="caution">
    <text evidence="1">The sequence shown here is derived from an EMBL/GenBank/DDBJ whole genome shotgun (WGS) entry which is preliminary data.</text>
</comment>
<proteinExistence type="predicted"/>
<dbReference type="OrthoDB" id="10142924at2759"/>